<sequence length="88" mass="9682">MHPPPPATIISGHLQLQHRLQPKSFLLAAARCTPGCVYMFVREGEKGDVSSGDTQAPPSPSLAQLEPPFHRGGLHQIRELDDDKVQYL</sequence>
<protein>
    <submittedName>
        <fullName evidence="2">Uncharacterized protein</fullName>
    </submittedName>
</protein>
<evidence type="ECO:0000256" key="1">
    <source>
        <dbReference type="SAM" id="MobiDB-lite"/>
    </source>
</evidence>
<proteinExistence type="predicted"/>
<evidence type="ECO:0000313" key="2">
    <source>
        <dbReference type="EMBL" id="KAD6454794.1"/>
    </source>
</evidence>
<dbReference type="Proteomes" id="UP000326396">
    <property type="component" value="Linkage Group LG12"/>
</dbReference>
<dbReference type="EMBL" id="SZYD01000004">
    <property type="protein sequence ID" value="KAD6454794.1"/>
    <property type="molecule type" value="Genomic_DNA"/>
</dbReference>
<name>A0A5N6PJA6_9ASTR</name>
<gene>
    <name evidence="2" type="ORF">E3N88_09500</name>
</gene>
<feature type="region of interest" description="Disordered" evidence="1">
    <location>
        <begin position="47"/>
        <end position="74"/>
    </location>
</feature>
<evidence type="ECO:0000313" key="3">
    <source>
        <dbReference type="Proteomes" id="UP000326396"/>
    </source>
</evidence>
<reference evidence="2 3" key="1">
    <citation type="submission" date="2019-05" db="EMBL/GenBank/DDBJ databases">
        <title>Mikania micrantha, genome provides insights into the molecular mechanism of rapid growth.</title>
        <authorList>
            <person name="Liu B."/>
        </authorList>
    </citation>
    <scope>NUCLEOTIDE SEQUENCE [LARGE SCALE GENOMIC DNA]</scope>
    <source>
        <strain evidence="2">NLD-2019</strain>
        <tissue evidence="2">Leaf</tissue>
    </source>
</reference>
<organism evidence="2 3">
    <name type="scientific">Mikania micrantha</name>
    <name type="common">bitter vine</name>
    <dbReference type="NCBI Taxonomy" id="192012"/>
    <lineage>
        <taxon>Eukaryota</taxon>
        <taxon>Viridiplantae</taxon>
        <taxon>Streptophyta</taxon>
        <taxon>Embryophyta</taxon>
        <taxon>Tracheophyta</taxon>
        <taxon>Spermatophyta</taxon>
        <taxon>Magnoliopsida</taxon>
        <taxon>eudicotyledons</taxon>
        <taxon>Gunneridae</taxon>
        <taxon>Pentapetalae</taxon>
        <taxon>asterids</taxon>
        <taxon>campanulids</taxon>
        <taxon>Asterales</taxon>
        <taxon>Asteraceae</taxon>
        <taxon>Asteroideae</taxon>
        <taxon>Heliantheae alliance</taxon>
        <taxon>Eupatorieae</taxon>
        <taxon>Mikania</taxon>
    </lineage>
</organism>
<keyword evidence="3" id="KW-1185">Reference proteome</keyword>
<comment type="caution">
    <text evidence="2">The sequence shown here is derived from an EMBL/GenBank/DDBJ whole genome shotgun (WGS) entry which is preliminary data.</text>
</comment>
<accession>A0A5N6PJA6</accession>
<dbReference type="AlphaFoldDB" id="A0A5N6PJA6"/>